<dbReference type="Proteomes" id="UP001211065">
    <property type="component" value="Unassembled WGS sequence"/>
</dbReference>
<organism evidence="1 2">
    <name type="scientific">Clydaea vesicula</name>
    <dbReference type="NCBI Taxonomy" id="447962"/>
    <lineage>
        <taxon>Eukaryota</taxon>
        <taxon>Fungi</taxon>
        <taxon>Fungi incertae sedis</taxon>
        <taxon>Chytridiomycota</taxon>
        <taxon>Chytridiomycota incertae sedis</taxon>
        <taxon>Chytridiomycetes</taxon>
        <taxon>Lobulomycetales</taxon>
        <taxon>Lobulomycetaceae</taxon>
        <taxon>Clydaea</taxon>
    </lineage>
</organism>
<feature type="non-terminal residue" evidence="1">
    <location>
        <position position="108"/>
    </location>
</feature>
<keyword evidence="2" id="KW-1185">Reference proteome</keyword>
<reference evidence="1" key="1">
    <citation type="submission" date="2020-05" db="EMBL/GenBank/DDBJ databases">
        <title>Phylogenomic resolution of chytrid fungi.</title>
        <authorList>
            <person name="Stajich J.E."/>
            <person name="Amses K."/>
            <person name="Simmons R."/>
            <person name="Seto K."/>
            <person name="Myers J."/>
            <person name="Bonds A."/>
            <person name="Quandt C.A."/>
            <person name="Barry K."/>
            <person name="Liu P."/>
            <person name="Grigoriev I."/>
            <person name="Longcore J.E."/>
            <person name="James T.Y."/>
        </authorList>
    </citation>
    <scope>NUCLEOTIDE SEQUENCE</scope>
    <source>
        <strain evidence="1">JEL0476</strain>
    </source>
</reference>
<name>A0AAD5TZL9_9FUNG</name>
<dbReference type="AlphaFoldDB" id="A0AAD5TZL9"/>
<accession>A0AAD5TZL9</accession>
<proteinExistence type="predicted"/>
<protein>
    <submittedName>
        <fullName evidence="1">Uncharacterized protein</fullName>
    </submittedName>
</protein>
<gene>
    <name evidence="1" type="ORF">HK099_007687</name>
</gene>
<sequence length="108" mass="12693">MTHEENYSNYKAIELENFFEMDEQNLEEATPLTNLILKKVTSSDIKREKNFLLATSKLKGFETYLDSKKFIKNNFFIRILRARFKVPPAISFSLTSLVGVMLLKKFFE</sequence>
<comment type="caution">
    <text evidence="1">The sequence shown here is derived from an EMBL/GenBank/DDBJ whole genome shotgun (WGS) entry which is preliminary data.</text>
</comment>
<evidence type="ECO:0000313" key="1">
    <source>
        <dbReference type="EMBL" id="KAJ3212644.1"/>
    </source>
</evidence>
<dbReference type="EMBL" id="JADGJW010000769">
    <property type="protein sequence ID" value="KAJ3212644.1"/>
    <property type="molecule type" value="Genomic_DNA"/>
</dbReference>
<evidence type="ECO:0000313" key="2">
    <source>
        <dbReference type="Proteomes" id="UP001211065"/>
    </source>
</evidence>